<evidence type="ECO:0000313" key="1">
    <source>
        <dbReference type="EMBL" id="TXD32625.1"/>
    </source>
</evidence>
<dbReference type="Proteomes" id="UP000321046">
    <property type="component" value="Unassembled WGS sequence"/>
</dbReference>
<reference evidence="1 2" key="1">
    <citation type="submission" date="2019-08" db="EMBL/GenBank/DDBJ databases">
        <title>Bradymonadales sp. TMQ2.</title>
        <authorList>
            <person name="Liang Q."/>
        </authorList>
    </citation>
    <scope>NUCLEOTIDE SEQUENCE [LARGE SCALE GENOMIC DNA]</scope>
    <source>
        <strain evidence="1 2">TMQ2</strain>
    </source>
</reference>
<proteinExistence type="predicted"/>
<accession>A0A5C6WX99</accession>
<dbReference type="RefSeq" id="WP_146976174.1">
    <property type="nucleotide sequence ID" value="NZ_VOSL01000121.1"/>
</dbReference>
<dbReference type="EMBL" id="VOSL01000121">
    <property type="protein sequence ID" value="TXD32625.1"/>
    <property type="molecule type" value="Genomic_DNA"/>
</dbReference>
<comment type="caution">
    <text evidence="1">The sequence shown here is derived from an EMBL/GenBank/DDBJ whole genome shotgun (WGS) entry which is preliminary data.</text>
</comment>
<gene>
    <name evidence="1" type="ORF">FRC96_16940</name>
</gene>
<dbReference type="AlphaFoldDB" id="A0A5C6WX99"/>
<dbReference type="OrthoDB" id="5487808at2"/>
<protein>
    <submittedName>
        <fullName evidence="1">Triacylglycerol lipase</fullName>
    </submittedName>
</protein>
<name>A0A5C6WX99_9DELT</name>
<dbReference type="Gene3D" id="3.40.50.1820">
    <property type="entry name" value="alpha/beta hydrolase"/>
    <property type="match status" value="1"/>
</dbReference>
<organism evidence="1 2">
    <name type="scientific">Lujinxingia vulgaris</name>
    <dbReference type="NCBI Taxonomy" id="2600176"/>
    <lineage>
        <taxon>Bacteria</taxon>
        <taxon>Deltaproteobacteria</taxon>
        <taxon>Bradymonadales</taxon>
        <taxon>Lujinxingiaceae</taxon>
        <taxon>Lujinxingia</taxon>
    </lineage>
</organism>
<sequence>MAHHHMYLVAGFFGFSNLGGITYFHHVREALQTAFERAGHTVEVHSVPTLPTGSIRRRAAVLAEAIARSAGDRGPIHLVGHSTGGLDTRLLVTPGVSLPTEDSVDVEAIARRVRSVTTVASPHLGTPMASFFNNFFGENILRAISLGTIYTLRFGRLPLRALIELAGIVTRLDRVVGLDNTILDQFYHELFKDFDAERRDEISAFLDEIRVDRSVVGQLTPGAIDLFNASTGDRPSVRYGSVVTRAPGFSPKTTLRLGVDAYAHASHVLFRALQIITARSGDYPPLKPDQRQVLMDAFGTLPGRRESDGVVPTLSQVWGQVIHATVADHLDVCGHFNDAHHTPPHVDWFISGSAFTRERFDHLWDDVAAFQLASLR</sequence>
<dbReference type="SUPFAM" id="SSF53474">
    <property type="entry name" value="alpha/beta-Hydrolases"/>
    <property type="match status" value="1"/>
</dbReference>
<dbReference type="InterPro" id="IPR029058">
    <property type="entry name" value="AB_hydrolase_fold"/>
</dbReference>
<evidence type="ECO:0000313" key="2">
    <source>
        <dbReference type="Proteomes" id="UP000321046"/>
    </source>
</evidence>